<proteinExistence type="predicted"/>
<dbReference type="Proteomes" id="UP001385892">
    <property type="component" value="Unassembled WGS sequence"/>
</dbReference>
<dbReference type="EMBL" id="JBBKZT010000007">
    <property type="protein sequence ID" value="MEJ8848169.1"/>
    <property type="molecule type" value="Genomic_DNA"/>
</dbReference>
<dbReference type="RefSeq" id="WP_340343306.1">
    <property type="nucleotide sequence ID" value="NZ_JBBKZT010000007.1"/>
</dbReference>
<sequence length="55" mass="5687">MNNQNNTTTAASSAMRPSRTKEAWMALLPGAVLDDMATTLTTLRAAGTVSFAGAT</sequence>
<accession>A0ABU8WL87</accession>
<evidence type="ECO:0000313" key="2">
    <source>
        <dbReference type="Proteomes" id="UP001385892"/>
    </source>
</evidence>
<keyword evidence="2" id="KW-1185">Reference proteome</keyword>
<protein>
    <submittedName>
        <fullName evidence="1">Uncharacterized protein</fullName>
    </submittedName>
</protein>
<evidence type="ECO:0000313" key="1">
    <source>
        <dbReference type="EMBL" id="MEJ8848169.1"/>
    </source>
</evidence>
<organism evidence="1 2">
    <name type="scientific">Variovorax rhizosphaerae</name>
    <dbReference type="NCBI Taxonomy" id="1836200"/>
    <lineage>
        <taxon>Bacteria</taxon>
        <taxon>Pseudomonadati</taxon>
        <taxon>Pseudomonadota</taxon>
        <taxon>Betaproteobacteria</taxon>
        <taxon>Burkholderiales</taxon>
        <taxon>Comamonadaceae</taxon>
        <taxon>Variovorax</taxon>
    </lineage>
</organism>
<comment type="caution">
    <text evidence="1">The sequence shown here is derived from an EMBL/GenBank/DDBJ whole genome shotgun (WGS) entry which is preliminary data.</text>
</comment>
<reference evidence="1 2" key="1">
    <citation type="submission" date="2024-03" db="EMBL/GenBank/DDBJ databases">
        <title>Novel species of the genus Variovorax.</title>
        <authorList>
            <person name="Liu Q."/>
            <person name="Xin Y.-H."/>
        </authorList>
    </citation>
    <scope>NUCLEOTIDE SEQUENCE [LARGE SCALE GENOMIC DNA]</scope>
    <source>
        <strain evidence="1 2">KACC 18900</strain>
    </source>
</reference>
<gene>
    <name evidence="1" type="ORF">WKW82_16030</name>
</gene>
<name>A0ABU8WL87_9BURK</name>